<dbReference type="STRING" id="1619044.UY92_C0001G0001"/>
<accession>A0A0G2ANR2</accession>
<feature type="compositionally biased region" description="Polar residues" evidence="1">
    <location>
        <begin position="38"/>
        <end position="48"/>
    </location>
</feature>
<organism evidence="3 4">
    <name type="scientific">Candidatus Magasanikbacteria bacterium GW2011_GWA2_56_11</name>
    <dbReference type="NCBI Taxonomy" id="1619044"/>
    <lineage>
        <taxon>Bacteria</taxon>
        <taxon>Candidatus Magasanikiibacteriota</taxon>
    </lineage>
</organism>
<evidence type="ECO:0000256" key="2">
    <source>
        <dbReference type="SAM" id="SignalP"/>
    </source>
</evidence>
<protein>
    <submittedName>
        <fullName evidence="3">Uncharacterized protein</fullName>
    </submittedName>
</protein>
<gene>
    <name evidence="3" type="ORF">UY92_C0001G0001</name>
</gene>
<dbReference type="AlphaFoldDB" id="A0A0G2ANR2"/>
<name>A0A0G2ANR2_9BACT</name>
<feature type="non-terminal residue" evidence="3">
    <location>
        <position position="124"/>
    </location>
</feature>
<evidence type="ECO:0000313" key="4">
    <source>
        <dbReference type="Proteomes" id="UP000033870"/>
    </source>
</evidence>
<dbReference type="Proteomes" id="UP000033870">
    <property type="component" value="Unassembled WGS sequence"/>
</dbReference>
<comment type="caution">
    <text evidence="3">The sequence shown here is derived from an EMBL/GenBank/DDBJ whole genome shotgun (WGS) entry which is preliminary data.</text>
</comment>
<evidence type="ECO:0000313" key="3">
    <source>
        <dbReference type="EMBL" id="KKW42987.1"/>
    </source>
</evidence>
<feature type="compositionally biased region" description="Low complexity" evidence="1">
    <location>
        <begin position="49"/>
        <end position="63"/>
    </location>
</feature>
<dbReference type="EMBL" id="LCRX01000001">
    <property type="protein sequence ID" value="KKW42987.1"/>
    <property type="molecule type" value="Genomic_DNA"/>
</dbReference>
<feature type="region of interest" description="Disordered" evidence="1">
    <location>
        <begin position="28"/>
        <end position="63"/>
    </location>
</feature>
<dbReference type="PROSITE" id="PS51257">
    <property type="entry name" value="PROKAR_LIPOPROTEIN"/>
    <property type="match status" value="1"/>
</dbReference>
<reference evidence="3 4" key="1">
    <citation type="journal article" date="2015" name="Nature">
        <title>rRNA introns, odd ribosomes, and small enigmatic genomes across a large radiation of phyla.</title>
        <authorList>
            <person name="Brown C.T."/>
            <person name="Hug L.A."/>
            <person name="Thomas B.C."/>
            <person name="Sharon I."/>
            <person name="Castelle C.J."/>
            <person name="Singh A."/>
            <person name="Wilkins M.J."/>
            <person name="Williams K.H."/>
            <person name="Banfield J.F."/>
        </authorList>
    </citation>
    <scope>NUCLEOTIDE SEQUENCE [LARGE SCALE GENOMIC DNA]</scope>
</reference>
<feature type="chain" id="PRO_5002542000" evidence="2">
    <location>
        <begin position="21"/>
        <end position="124"/>
    </location>
</feature>
<evidence type="ECO:0000256" key="1">
    <source>
        <dbReference type="SAM" id="MobiDB-lite"/>
    </source>
</evidence>
<proteinExistence type="predicted"/>
<keyword evidence="2" id="KW-0732">Signal</keyword>
<feature type="signal peptide" evidence="2">
    <location>
        <begin position="1"/>
        <end position="20"/>
    </location>
</feature>
<sequence>MPAYSKASPLALIIAALVLAGFGCQTNTDLRLPDENPAKTQSGQASTTAGANAPDPNPGAARPDLAYRSSLAVSMLEQCRVSSIELSESLGLPTSGRPWEGEEKTETLVPLRIEVNFTQGKVPL</sequence>